<feature type="compositionally biased region" description="Polar residues" evidence="1">
    <location>
        <begin position="460"/>
        <end position="505"/>
    </location>
</feature>
<feature type="compositionally biased region" description="Polar residues" evidence="1">
    <location>
        <begin position="634"/>
        <end position="644"/>
    </location>
</feature>
<protein>
    <submittedName>
        <fullName evidence="2">Uncharacterized protein</fullName>
    </submittedName>
</protein>
<feature type="compositionally biased region" description="Basic and acidic residues" evidence="1">
    <location>
        <begin position="506"/>
        <end position="519"/>
    </location>
</feature>
<feature type="compositionally biased region" description="Low complexity" evidence="1">
    <location>
        <begin position="666"/>
        <end position="683"/>
    </location>
</feature>
<dbReference type="EMBL" id="JAEPRD010000128">
    <property type="protein sequence ID" value="KAG2197486.1"/>
    <property type="molecule type" value="Genomic_DNA"/>
</dbReference>
<dbReference type="AlphaFoldDB" id="A0A8H7QRU0"/>
<name>A0A8H7QRU0_9FUNG</name>
<sequence>MSVADNSYFAYNQNDFIDLETALVEEETTSLGNNSQNNDLDGTFRLSFRNYDDTAVQKLRHSLIKPRSTSGPIDPMYKAMENNTWRLPSFYSPRIGSESPITSRIALSPTPSVADSLAHFNKIVSDNNSVVDLVKSDLEELMGSYDNETMSIRDYSTPSPQINQESFMSRNTASSSNGNTNRQQITTSSPMEKHPRYRGTLLFELASKQTAPHKQKENPTTIINNTEHTSSSGTKQNTDASSPHFLTKQPTNSVSHIPRRVSQSKSTSKYSQGWLPPNAIKMTSTNNSSRNQKQPRDSLLNGNHVNHNLIAATENNLVSTQGIPVAPRMSQQHTFTKNTTKIATSRYPPKHLLYAHDHHQDKKEEKKQFELRHFTTAATTTMKEDPETISQARDNTSRYAQRRLCTKDKPNKEHKRHESRHANDASKPVPSAQEISAITSQYTQRPPGLTEHTEPRKVTRTASSRMDSTAPGQHFTSRTSLVLDNMHDVSSSSRMRCTTSLNQRTAKIDTEKDAPPPDTKHHRISGSISKQKASTQDKGSAHLSRRVSFLDQQKPPRRVFFADPKQLLPCISQTRSIHLGDDNRVPTMDKRSSYNGKPTPVRANQLRRSRSFSAVPSDVHQHSSLPVLSRRTRNSNQAKNETTAVTVGFKEKKVNEDYACSVYQHSSHSSMTDDGSSSSSSYSEDYDNGPATPPSRHSYLSENGPYHHPTTATTTKAVTKTALQSVSDVLEQVKQRRARTAAILHGIYN</sequence>
<evidence type="ECO:0000313" key="3">
    <source>
        <dbReference type="Proteomes" id="UP000603453"/>
    </source>
</evidence>
<feature type="region of interest" description="Disordered" evidence="1">
    <location>
        <begin position="579"/>
        <end position="644"/>
    </location>
</feature>
<feature type="region of interest" description="Disordered" evidence="1">
    <location>
        <begin position="377"/>
        <end position="551"/>
    </location>
</feature>
<accession>A0A8H7QRU0</accession>
<feature type="compositionally biased region" description="Polar residues" evidence="1">
    <location>
        <begin position="526"/>
        <end position="538"/>
    </location>
</feature>
<proteinExistence type="predicted"/>
<reference evidence="2" key="1">
    <citation type="submission" date="2020-12" db="EMBL/GenBank/DDBJ databases">
        <title>Metabolic potential, ecology and presence of endohyphal bacteria is reflected in genomic diversity of Mucoromycotina.</title>
        <authorList>
            <person name="Muszewska A."/>
            <person name="Okrasinska A."/>
            <person name="Steczkiewicz K."/>
            <person name="Drgas O."/>
            <person name="Orlowska M."/>
            <person name="Perlinska-Lenart U."/>
            <person name="Aleksandrzak-Piekarczyk T."/>
            <person name="Szatraj K."/>
            <person name="Zielenkiewicz U."/>
            <person name="Pilsyk S."/>
            <person name="Malc E."/>
            <person name="Mieczkowski P."/>
            <person name="Kruszewska J.S."/>
            <person name="Biernat P."/>
            <person name="Pawlowska J."/>
        </authorList>
    </citation>
    <scope>NUCLEOTIDE SEQUENCE</scope>
    <source>
        <strain evidence="2">WA0000017839</strain>
    </source>
</reference>
<dbReference type="OrthoDB" id="2288346at2759"/>
<feature type="compositionally biased region" description="Polar residues" evidence="1">
    <location>
        <begin position="433"/>
        <end position="444"/>
    </location>
</feature>
<evidence type="ECO:0000313" key="2">
    <source>
        <dbReference type="EMBL" id="KAG2197486.1"/>
    </source>
</evidence>
<feature type="compositionally biased region" description="Polar residues" evidence="1">
    <location>
        <begin position="248"/>
        <end position="271"/>
    </location>
</feature>
<feature type="compositionally biased region" description="Polar residues" evidence="1">
    <location>
        <begin position="208"/>
        <end position="241"/>
    </location>
</feature>
<feature type="region of interest" description="Disordered" evidence="1">
    <location>
        <begin position="169"/>
        <end position="195"/>
    </location>
</feature>
<feature type="region of interest" description="Disordered" evidence="1">
    <location>
        <begin position="665"/>
        <end position="712"/>
    </location>
</feature>
<gene>
    <name evidence="2" type="ORF">INT47_003094</name>
</gene>
<dbReference type="Proteomes" id="UP000603453">
    <property type="component" value="Unassembled WGS sequence"/>
</dbReference>
<feature type="region of interest" description="Disordered" evidence="1">
    <location>
        <begin position="208"/>
        <end position="302"/>
    </location>
</feature>
<evidence type="ECO:0000256" key="1">
    <source>
        <dbReference type="SAM" id="MobiDB-lite"/>
    </source>
</evidence>
<keyword evidence="3" id="KW-1185">Reference proteome</keyword>
<comment type="caution">
    <text evidence="2">The sequence shown here is derived from an EMBL/GenBank/DDBJ whole genome shotgun (WGS) entry which is preliminary data.</text>
</comment>
<feature type="compositionally biased region" description="Polar residues" evidence="1">
    <location>
        <begin position="281"/>
        <end position="292"/>
    </location>
</feature>
<feature type="compositionally biased region" description="Polar residues" evidence="1">
    <location>
        <begin position="388"/>
        <end position="399"/>
    </location>
</feature>
<organism evidence="2 3">
    <name type="scientific">Mucor saturninus</name>
    <dbReference type="NCBI Taxonomy" id="64648"/>
    <lineage>
        <taxon>Eukaryota</taxon>
        <taxon>Fungi</taxon>
        <taxon>Fungi incertae sedis</taxon>
        <taxon>Mucoromycota</taxon>
        <taxon>Mucoromycotina</taxon>
        <taxon>Mucoromycetes</taxon>
        <taxon>Mucorales</taxon>
        <taxon>Mucorineae</taxon>
        <taxon>Mucoraceae</taxon>
        <taxon>Mucor</taxon>
    </lineage>
</organism>
<feature type="compositionally biased region" description="Basic and acidic residues" evidence="1">
    <location>
        <begin position="579"/>
        <end position="592"/>
    </location>
</feature>
<feature type="compositionally biased region" description="Polar residues" evidence="1">
    <location>
        <begin position="169"/>
        <end position="190"/>
    </location>
</feature>